<evidence type="ECO:0000313" key="2">
    <source>
        <dbReference type="Proteomes" id="UP000593567"/>
    </source>
</evidence>
<proteinExistence type="predicted"/>
<keyword evidence="2" id="KW-1185">Reference proteome</keyword>
<dbReference type="GO" id="GO:0051307">
    <property type="term" value="P:meiotic chromosome separation"/>
    <property type="evidence" value="ECO:0007669"/>
    <property type="project" value="TreeGrafter"/>
</dbReference>
<dbReference type="Proteomes" id="UP000593567">
    <property type="component" value="Unassembled WGS sequence"/>
</dbReference>
<dbReference type="GO" id="GO:0005634">
    <property type="term" value="C:nucleus"/>
    <property type="evidence" value="ECO:0007669"/>
    <property type="project" value="InterPro"/>
</dbReference>
<dbReference type="OrthoDB" id="10255632at2759"/>
<dbReference type="EMBL" id="VXIV02003146">
    <property type="protein sequence ID" value="KAF6020756.1"/>
    <property type="molecule type" value="Genomic_DNA"/>
</dbReference>
<protein>
    <submittedName>
        <fullName evidence="1">ESPL1</fullName>
    </submittedName>
</protein>
<dbReference type="PANTHER" id="PTHR12792:SF0">
    <property type="entry name" value="SEPARIN"/>
    <property type="match status" value="1"/>
</dbReference>
<reference evidence="1" key="1">
    <citation type="submission" date="2020-06" db="EMBL/GenBank/DDBJ databases">
        <title>Draft genome of Bugula neritina, a colonial animal packing powerful symbionts and potential medicines.</title>
        <authorList>
            <person name="Rayko M."/>
        </authorList>
    </citation>
    <scope>NUCLEOTIDE SEQUENCE [LARGE SCALE GENOMIC DNA]</scope>
    <source>
        <strain evidence="1">Kwan_BN1</strain>
    </source>
</reference>
<comment type="caution">
    <text evidence="1">The sequence shown here is derived from an EMBL/GenBank/DDBJ whole genome shotgun (WGS) entry which is preliminary data.</text>
</comment>
<dbReference type="GO" id="GO:0004197">
    <property type="term" value="F:cysteine-type endopeptidase activity"/>
    <property type="evidence" value="ECO:0007669"/>
    <property type="project" value="InterPro"/>
</dbReference>
<dbReference type="InterPro" id="IPR005314">
    <property type="entry name" value="Peptidase_C50"/>
</dbReference>
<dbReference type="PANTHER" id="PTHR12792">
    <property type="entry name" value="EXTRA SPINDLE POLES 1-RELATED"/>
    <property type="match status" value="1"/>
</dbReference>
<gene>
    <name evidence="1" type="ORF">EB796_020912</name>
</gene>
<dbReference type="GO" id="GO:0072686">
    <property type="term" value="C:mitotic spindle"/>
    <property type="evidence" value="ECO:0007669"/>
    <property type="project" value="TreeGrafter"/>
</dbReference>
<dbReference type="AlphaFoldDB" id="A0A7J7J525"/>
<accession>A0A7J7J525</accession>
<organism evidence="1 2">
    <name type="scientific">Bugula neritina</name>
    <name type="common">Brown bryozoan</name>
    <name type="synonym">Sertularia neritina</name>
    <dbReference type="NCBI Taxonomy" id="10212"/>
    <lineage>
        <taxon>Eukaryota</taxon>
        <taxon>Metazoa</taxon>
        <taxon>Spiralia</taxon>
        <taxon>Lophotrochozoa</taxon>
        <taxon>Bryozoa</taxon>
        <taxon>Gymnolaemata</taxon>
        <taxon>Cheilostomatida</taxon>
        <taxon>Flustrina</taxon>
        <taxon>Buguloidea</taxon>
        <taxon>Bugulidae</taxon>
        <taxon>Bugula</taxon>
    </lineage>
</organism>
<evidence type="ECO:0000313" key="1">
    <source>
        <dbReference type="EMBL" id="KAF6020756.1"/>
    </source>
</evidence>
<dbReference type="GO" id="GO:0005737">
    <property type="term" value="C:cytoplasm"/>
    <property type="evidence" value="ECO:0007669"/>
    <property type="project" value="TreeGrafter"/>
</dbReference>
<sequence>MTSGNVDQRQSPTILACLWDVTDKDIDRYTQHIIKDGLSSDKDGLSLLDLIPSARKACKLQYLVGCASVVYGLPVLLNNSSETRVLYG</sequence>
<dbReference type="GO" id="GO:0006508">
    <property type="term" value="P:proteolysis"/>
    <property type="evidence" value="ECO:0007669"/>
    <property type="project" value="InterPro"/>
</dbReference>
<name>A0A7J7J525_BUGNE</name>